<dbReference type="Gene3D" id="3.90.226.10">
    <property type="entry name" value="2-enoyl-CoA Hydratase, Chain A, domain 1"/>
    <property type="match status" value="1"/>
</dbReference>
<evidence type="ECO:0000256" key="2">
    <source>
        <dbReference type="RuleBase" id="RU003707"/>
    </source>
</evidence>
<accession>A0ABP8GVY7</accession>
<dbReference type="InterPro" id="IPR018376">
    <property type="entry name" value="Enoyl-CoA_hyd/isom_CS"/>
</dbReference>
<protein>
    <submittedName>
        <fullName evidence="3">Enoyl-CoA hydratase-related protein</fullName>
    </submittedName>
</protein>
<dbReference type="RefSeq" id="WP_345535618.1">
    <property type="nucleotide sequence ID" value="NZ_BAABGJ010000002.1"/>
</dbReference>
<keyword evidence="4" id="KW-1185">Reference proteome</keyword>
<organism evidence="3 4">
    <name type="scientific">Variovorax defluvii</name>
    <dbReference type="NCBI Taxonomy" id="913761"/>
    <lineage>
        <taxon>Bacteria</taxon>
        <taxon>Pseudomonadati</taxon>
        <taxon>Pseudomonadota</taxon>
        <taxon>Betaproteobacteria</taxon>
        <taxon>Burkholderiales</taxon>
        <taxon>Comamonadaceae</taxon>
        <taxon>Variovorax</taxon>
    </lineage>
</organism>
<dbReference type="Proteomes" id="UP001500975">
    <property type="component" value="Unassembled WGS sequence"/>
</dbReference>
<comment type="caution">
    <text evidence="3">The sequence shown here is derived from an EMBL/GenBank/DDBJ whole genome shotgun (WGS) entry which is preliminary data.</text>
</comment>
<evidence type="ECO:0000313" key="3">
    <source>
        <dbReference type="EMBL" id="GAA4330769.1"/>
    </source>
</evidence>
<name>A0ABP8GVY7_9BURK</name>
<dbReference type="PANTHER" id="PTHR11941">
    <property type="entry name" value="ENOYL-COA HYDRATASE-RELATED"/>
    <property type="match status" value="1"/>
</dbReference>
<evidence type="ECO:0000256" key="1">
    <source>
        <dbReference type="ARBA" id="ARBA00005254"/>
    </source>
</evidence>
<dbReference type="InterPro" id="IPR001753">
    <property type="entry name" value="Enoyl-CoA_hydra/iso"/>
</dbReference>
<dbReference type="PANTHER" id="PTHR11941:SF54">
    <property type="entry name" value="ENOYL-COA HYDRATASE, MITOCHONDRIAL"/>
    <property type="match status" value="1"/>
</dbReference>
<dbReference type="EMBL" id="BAABGJ010000002">
    <property type="protein sequence ID" value="GAA4330769.1"/>
    <property type="molecule type" value="Genomic_DNA"/>
</dbReference>
<dbReference type="SUPFAM" id="SSF52096">
    <property type="entry name" value="ClpP/crotonase"/>
    <property type="match status" value="1"/>
</dbReference>
<dbReference type="PROSITE" id="PS00166">
    <property type="entry name" value="ENOYL_COA_HYDRATASE"/>
    <property type="match status" value="1"/>
</dbReference>
<dbReference type="Pfam" id="PF00378">
    <property type="entry name" value="ECH_1"/>
    <property type="match status" value="1"/>
</dbReference>
<reference evidence="4" key="1">
    <citation type="journal article" date="2019" name="Int. J. Syst. Evol. Microbiol.">
        <title>The Global Catalogue of Microorganisms (GCM) 10K type strain sequencing project: providing services to taxonomists for standard genome sequencing and annotation.</title>
        <authorList>
            <consortium name="The Broad Institute Genomics Platform"/>
            <consortium name="The Broad Institute Genome Sequencing Center for Infectious Disease"/>
            <person name="Wu L."/>
            <person name="Ma J."/>
        </authorList>
    </citation>
    <scope>NUCLEOTIDE SEQUENCE [LARGE SCALE GENOMIC DNA]</scope>
    <source>
        <strain evidence="4">JCM 17804</strain>
    </source>
</reference>
<evidence type="ECO:0000313" key="4">
    <source>
        <dbReference type="Proteomes" id="UP001500975"/>
    </source>
</evidence>
<comment type="similarity">
    <text evidence="1 2">Belongs to the enoyl-CoA hydratase/isomerase family.</text>
</comment>
<dbReference type="CDD" id="cd06558">
    <property type="entry name" value="crotonase-like"/>
    <property type="match status" value="1"/>
</dbReference>
<proteinExistence type="inferred from homology"/>
<sequence length="262" mass="27812">MIDAPPLSASISGATGILELARPDAFNCLSTAVFELMEAALDRFEASGSGVSSILVRAQGKHFCTGADLNELKAVRGDADSLRAFLQKGHGAFNRLQASRLPVVAAVQGLCLAGGLELVLSCDVVFADAAARFGDQHGKFGIIPGWGGSQRLPRVIGPRRAKDLLLSARWIDADTALQWGLVNYVCEPGTLAQTSGEYCAMLATRSQQGLASMKRLADAGLDGTLAEGLQMEENDALHTLRQQDVEEGIAAFEGRREPVFAR</sequence>
<dbReference type="InterPro" id="IPR029045">
    <property type="entry name" value="ClpP/crotonase-like_dom_sf"/>
</dbReference>
<gene>
    <name evidence="3" type="ORF">GCM10023165_04680</name>
</gene>